<dbReference type="EC" id="1.1.2.4" evidence="7"/>
<dbReference type="Gene3D" id="1.10.45.10">
    <property type="entry name" value="Vanillyl-alcohol Oxidase, Chain A, domain 4"/>
    <property type="match status" value="1"/>
</dbReference>
<protein>
    <recommendedName>
        <fullName evidence="7">D-lactate dehydrogenase (cytochrome)</fullName>
        <ecNumber evidence="7">1.1.2.4</ecNumber>
    </recommendedName>
</protein>
<dbReference type="EMBL" id="VLKH01000009">
    <property type="protein sequence ID" value="TWH78407.1"/>
    <property type="molecule type" value="Genomic_DNA"/>
</dbReference>
<dbReference type="Proteomes" id="UP000315343">
    <property type="component" value="Unassembled WGS sequence"/>
</dbReference>
<keyword evidence="10" id="KW-1185">Reference proteome</keyword>
<dbReference type="InterPro" id="IPR004113">
    <property type="entry name" value="FAD-bd_oxidored_4_C"/>
</dbReference>
<keyword evidence="3" id="KW-0285">Flavoprotein</keyword>
<comment type="caution">
    <text evidence="9">The sequence shown here is derived from an EMBL/GenBank/DDBJ whole genome shotgun (WGS) entry which is preliminary data.</text>
</comment>
<evidence type="ECO:0000256" key="2">
    <source>
        <dbReference type="ARBA" id="ARBA00008000"/>
    </source>
</evidence>
<feature type="domain" description="FAD-binding PCMH-type" evidence="8">
    <location>
        <begin position="21"/>
        <end position="259"/>
    </location>
</feature>
<dbReference type="InterPro" id="IPR016166">
    <property type="entry name" value="FAD-bd_PCMH"/>
</dbReference>
<comment type="cofactor">
    <cofactor evidence="1">
        <name>FAD</name>
        <dbReference type="ChEBI" id="CHEBI:57692"/>
    </cofactor>
</comment>
<keyword evidence="5" id="KW-0809">Transit peptide</keyword>
<dbReference type="AlphaFoldDB" id="A0A562J5L4"/>
<dbReference type="Pfam" id="PF02913">
    <property type="entry name" value="FAD-oxidase_C"/>
    <property type="match status" value="1"/>
</dbReference>
<dbReference type="Pfam" id="PF01565">
    <property type="entry name" value="FAD_binding_4"/>
    <property type="match status" value="2"/>
</dbReference>
<evidence type="ECO:0000256" key="3">
    <source>
        <dbReference type="ARBA" id="ARBA00022630"/>
    </source>
</evidence>
<evidence type="ECO:0000256" key="7">
    <source>
        <dbReference type="ARBA" id="ARBA00038897"/>
    </source>
</evidence>
<dbReference type="SUPFAM" id="SSF56176">
    <property type="entry name" value="FAD-binding/transporter-associated domain-like"/>
    <property type="match status" value="1"/>
</dbReference>
<dbReference type="InterPro" id="IPR016169">
    <property type="entry name" value="FAD-bd_PCMH_sub2"/>
</dbReference>
<dbReference type="InterPro" id="IPR016164">
    <property type="entry name" value="FAD-linked_Oxase-like_C"/>
</dbReference>
<evidence type="ECO:0000256" key="5">
    <source>
        <dbReference type="ARBA" id="ARBA00022946"/>
    </source>
</evidence>
<dbReference type="RefSeq" id="WP_145085064.1">
    <property type="nucleotide sequence ID" value="NZ_VLKH01000009.1"/>
</dbReference>
<accession>A0A562J5L4</accession>
<evidence type="ECO:0000313" key="9">
    <source>
        <dbReference type="EMBL" id="TWH78407.1"/>
    </source>
</evidence>
<dbReference type="GO" id="GO:0008720">
    <property type="term" value="F:D-lactate dehydrogenase (NAD+) activity"/>
    <property type="evidence" value="ECO:0007669"/>
    <property type="project" value="TreeGrafter"/>
</dbReference>
<dbReference type="GO" id="GO:1903457">
    <property type="term" value="P:lactate catabolic process"/>
    <property type="evidence" value="ECO:0007669"/>
    <property type="project" value="TreeGrafter"/>
</dbReference>
<sequence>MENYNTFAEMYSEYLRDESRQTGTAQSISFPKTEEEIIHSLKECAYKNMEITTQGARTGLAASAVPFGGHIINLSKMNKVTGARYDHENDRFFLRVQPGVLLTEVRKYLANKSFVTMDWDEQSREALNNMEKNQWFYSTDPTEISASIGGMAACNASGAKSFRYGSTRDHVESLRVVLADGDVLSLKRGQYMARDGHFQLVTKSGRTIKGELPKYKMPHVRKNTSGYYNKPDMDMIDLFIGSDGTLGIISEIEIELNKKQGANWGVTVFMPDEDKALDLVRAARGEKIFEDMKTLSLKPSAIEFFSHNALEMLKVQQKTNPAFAAIQEIKDGYHTAVYIEIESDSDDEIWSGIDSLGTCIEKLGGDGDATWVANNATSLEKLHSFRHACPECVNMQIDIAKKTDSRITKLGTDMSVPDDKLKELMKMYNEDIQKNNLHAVIFGHVGNNHLHVNTIPRNMEEYKKGKELYLTWAEKIAAMGGAVSAEHGVGKLKVPFLQKMYSYEELDEMRSIKKLFDPDQLLNRGAVFPYEKGEDI</sequence>
<dbReference type="OrthoDB" id="9767256at2"/>
<organism evidence="9 10">
    <name type="scientific">Sedimentibacter saalensis</name>
    <dbReference type="NCBI Taxonomy" id="130788"/>
    <lineage>
        <taxon>Bacteria</taxon>
        <taxon>Bacillati</taxon>
        <taxon>Bacillota</taxon>
        <taxon>Tissierellia</taxon>
        <taxon>Sedimentibacter</taxon>
    </lineage>
</organism>
<dbReference type="Gene3D" id="3.30.465.10">
    <property type="match status" value="1"/>
</dbReference>
<evidence type="ECO:0000259" key="8">
    <source>
        <dbReference type="PROSITE" id="PS51387"/>
    </source>
</evidence>
<dbReference type="Gene3D" id="3.30.70.2740">
    <property type="match status" value="1"/>
</dbReference>
<dbReference type="GO" id="GO:0071949">
    <property type="term" value="F:FAD binding"/>
    <property type="evidence" value="ECO:0007669"/>
    <property type="project" value="InterPro"/>
</dbReference>
<dbReference type="Gene3D" id="3.30.43.10">
    <property type="entry name" value="Uridine Diphospho-n-acetylenolpyruvylglucosamine Reductase, domain 2"/>
    <property type="match status" value="1"/>
</dbReference>
<comment type="similarity">
    <text evidence="2">Belongs to the FAD-binding oxidoreductase/transferase type 4 family.</text>
</comment>
<evidence type="ECO:0000313" key="10">
    <source>
        <dbReference type="Proteomes" id="UP000315343"/>
    </source>
</evidence>
<dbReference type="InterPro" id="IPR036318">
    <property type="entry name" value="FAD-bd_PCMH-like_sf"/>
</dbReference>
<evidence type="ECO:0000256" key="6">
    <source>
        <dbReference type="ARBA" id="ARBA00023002"/>
    </source>
</evidence>
<proteinExistence type="inferred from homology"/>
<dbReference type="PROSITE" id="PS51387">
    <property type="entry name" value="FAD_PCMH"/>
    <property type="match status" value="1"/>
</dbReference>
<evidence type="ECO:0000256" key="1">
    <source>
        <dbReference type="ARBA" id="ARBA00001974"/>
    </source>
</evidence>
<name>A0A562J5L4_9FIRM</name>
<reference evidence="9 10" key="1">
    <citation type="submission" date="2019-07" db="EMBL/GenBank/DDBJ databases">
        <title>Genomic Encyclopedia of Type Strains, Phase I: the one thousand microbial genomes (KMG-I) project.</title>
        <authorList>
            <person name="Kyrpides N."/>
        </authorList>
    </citation>
    <scope>NUCLEOTIDE SEQUENCE [LARGE SCALE GENOMIC DNA]</scope>
    <source>
        <strain evidence="9 10">DSM 13558</strain>
    </source>
</reference>
<dbReference type="InterPro" id="IPR016171">
    <property type="entry name" value="Vanillyl_alc_oxidase_C-sub2"/>
</dbReference>
<dbReference type="InterPro" id="IPR006094">
    <property type="entry name" value="Oxid_FAD_bind_N"/>
</dbReference>
<dbReference type="PANTHER" id="PTHR11748:SF111">
    <property type="entry name" value="D-LACTATE DEHYDROGENASE, MITOCHONDRIAL-RELATED"/>
    <property type="match status" value="1"/>
</dbReference>
<keyword evidence="6" id="KW-0560">Oxidoreductase</keyword>
<dbReference type="SUPFAM" id="SSF55103">
    <property type="entry name" value="FAD-linked oxidases, C-terminal domain"/>
    <property type="match status" value="1"/>
</dbReference>
<dbReference type="GO" id="GO:0004458">
    <property type="term" value="F:D-lactate dehydrogenase (cytochrome) activity"/>
    <property type="evidence" value="ECO:0007669"/>
    <property type="project" value="UniProtKB-EC"/>
</dbReference>
<keyword evidence="4" id="KW-0274">FAD</keyword>
<dbReference type="InterPro" id="IPR016167">
    <property type="entry name" value="FAD-bd_PCMH_sub1"/>
</dbReference>
<gene>
    <name evidence="9" type="ORF">LY60_02866</name>
</gene>
<dbReference type="PANTHER" id="PTHR11748">
    <property type="entry name" value="D-LACTATE DEHYDROGENASE"/>
    <property type="match status" value="1"/>
</dbReference>
<evidence type="ECO:0000256" key="4">
    <source>
        <dbReference type="ARBA" id="ARBA00022827"/>
    </source>
</evidence>